<organism evidence="1">
    <name type="scientific">Magallana gigas</name>
    <name type="common">Pacific oyster</name>
    <name type="synonym">Crassostrea gigas</name>
    <dbReference type="NCBI Taxonomy" id="29159"/>
    <lineage>
        <taxon>Eukaryota</taxon>
        <taxon>Metazoa</taxon>
        <taxon>Spiralia</taxon>
        <taxon>Lophotrochozoa</taxon>
        <taxon>Mollusca</taxon>
        <taxon>Bivalvia</taxon>
        <taxon>Autobranchia</taxon>
        <taxon>Pteriomorphia</taxon>
        <taxon>Ostreida</taxon>
        <taxon>Ostreoidea</taxon>
        <taxon>Ostreidae</taxon>
        <taxon>Magallana</taxon>
    </lineage>
</organism>
<name>K1QFJ1_MAGGI</name>
<proteinExistence type="predicted"/>
<dbReference type="Gene3D" id="2.170.300.10">
    <property type="entry name" value="Tie2 ligand-binding domain superfamily"/>
    <property type="match status" value="1"/>
</dbReference>
<accession>K1QFJ1</accession>
<dbReference type="EMBL" id="JH821903">
    <property type="protein sequence ID" value="EKC20326.1"/>
    <property type="molecule type" value="Genomic_DNA"/>
</dbReference>
<reference evidence="1" key="1">
    <citation type="journal article" date="2012" name="Nature">
        <title>The oyster genome reveals stress adaptation and complexity of shell formation.</title>
        <authorList>
            <person name="Zhang G."/>
            <person name="Fang X."/>
            <person name="Guo X."/>
            <person name="Li L."/>
            <person name="Luo R."/>
            <person name="Xu F."/>
            <person name="Yang P."/>
            <person name="Zhang L."/>
            <person name="Wang X."/>
            <person name="Qi H."/>
            <person name="Xiong Z."/>
            <person name="Que H."/>
            <person name="Xie Y."/>
            <person name="Holland P.W."/>
            <person name="Paps J."/>
            <person name="Zhu Y."/>
            <person name="Wu F."/>
            <person name="Chen Y."/>
            <person name="Wang J."/>
            <person name="Peng C."/>
            <person name="Meng J."/>
            <person name="Yang L."/>
            <person name="Liu J."/>
            <person name="Wen B."/>
            <person name="Zhang N."/>
            <person name="Huang Z."/>
            <person name="Zhu Q."/>
            <person name="Feng Y."/>
            <person name="Mount A."/>
            <person name="Hedgecock D."/>
            <person name="Xu Z."/>
            <person name="Liu Y."/>
            <person name="Domazet-Loso T."/>
            <person name="Du Y."/>
            <person name="Sun X."/>
            <person name="Zhang S."/>
            <person name="Liu B."/>
            <person name="Cheng P."/>
            <person name="Jiang X."/>
            <person name="Li J."/>
            <person name="Fan D."/>
            <person name="Wang W."/>
            <person name="Fu W."/>
            <person name="Wang T."/>
            <person name="Wang B."/>
            <person name="Zhang J."/>
            <person name="Peng Z."/>
            <person name="Li Y."/>
            <person name="Li N."/>
            <person name="Wang J."/>
            <person name="Chen M."/>
            <person name="He Y."/>
            <person name="Tan F."/>
            <person name="Song X."/>
            <person name="Zheng Q."/>
            <person name="Huang R."/>
            <person name="Yang H."/>
            <person name="Du X."/>
            <person name="Chen L."/>
            <person name="Yang M."/>
            <person name="Gaffney P.M."/>
            <person name="Wang S."/>
            <person name="Luo L."/>
            <person name="She Z."/>
            <person name="Ming Y."/>
            <person name="Huang W."/>
            <person name="Zhang S."/>
            <person name="Huang B."/>
            <person name="Zhang Y."/>
            <person name="Qu T."/>
            <person name="Ni P."/>
            <person name="Miao G."/>
            <person name="Wang J."/>
            <person name="Wang Q."/>
            <person name="Steinberg C.E."/>
            <person name="Wang H."/>
            <person name="Li N."/>
            <person name="Qian L."/>
            <person name="Zhang G."/>
            <person name="Li Y."/>
            <person name="Yang H."/>
            <person name="Liu X."/>
            <person name="Wang J."/>
            <person name="Yin Y."/>
            <person name="Wang J."/>
        </authorList>
    </citation>
    <scope>NUCLEOTIDE SEQUENCE [LARGE SCALE GENOMIC DNA]</scope>
    <source>
        <strain evidence="1">05x7-T-G4-1.051#20</strain>
    </source>
</reference>
<gene>
    <name evidence="1" type="ORF">CGI_10006305</name>
</gene>
<evidence type="ECO:0008006" key="2">
    <source>
        <dbReference type="Google" id="ProtNLM"/>
    </source>
</evidence>
<evidence type="ECO:0000313" key="1">
    <source>
        <dbReference type="EMBL" id="EKC20326.1"/>
    </source>
</evidence>
<protein>
    <recommendedName>
        <fullName evidence="2">Multiple epidermal growth factor-like domains 6</fullName>
    </recommendedName>
</protein>
<dbReference type="InParanoid" id="K1QFJ1"/>
<sequence length="91" mass="9775">MEFVTTAPCVGRFGTNCSQSCPQGYYGRRCSQTCSCNITLCDNVLGCSEAASDEGMMASSLVGYSDVGHPMKPPELVVEQNDVIYISHNVL</sequence>
<dbReference type="HOGENOM" id="CLU_2429198_0_0_1"/>
<dbReference type="AlphaFoldDB" id="K1QFJ1"/>